<gene>
    <name evidence="2" type="ORF">HPP92_003074</name>
</gene>
<dbReference type="InterPro" id="IPR001214">
    <property type="entry name" value="SET_dom"/>
</dbReference>
<comment type="caution">
    <text evidence="2">The sequence shown here is derived from an EMBL/GenBank/DDBJ whole genome shotgun (WGS) entry which is preliminary data.</text>
</comment>
<feature type="domain" description="SET" evidence="1">
    <location>
        <begin position="3"/>
        <end position="253"/>
    </location>
</feature>
<dbReference type="SMART" id="SM00317">
    <property type="entry name" value="SET"/>
    <property type="match status" value="1"/>
</dbReference>
<dbReference type="Gene3D" id="6.10.140.2220">
    <property type="match status" value="1"/>
</dbReference>
<dbReference type="Proteomes" id="UP000639772">
    <property type="component" value="Chromosome 1"/>
</dbReference>
<name>A0A835VL55_VANPL</name>
<dbReference type="Gene3D" id="2.170.270.10">
    <property type="entry name" value="SET domain"/>
    <property type="match status" value="1"/>
</dbReference>
<dbReference type="PROSITE" id="PS50280">
    <property type="entry name" value="SET"/>
    <property type="match status" value="1"/>
</dbReference>
<dbReference type="Gene3D" id="1.10.220.160">
    <property type="match status" value="1"/>
</dbReference>
<dbReference type="Pfam" id="PF00856">
    <property type="entry name" value="SET"/>
    <property type="match status" value="1"/>
</dbReference>
<dbReference type="SUPFAM" id="SSF82199">
    <property type="entry name" value="SET domain"/>
    <property type="match status" value="1"/>
</dbReference>
<reference evidence="2 3" key="1">
    <citation type="journal article" date="2020" name="Nat. Food">
        <title>A phased Vanilla planifolia genome enables genetic improvement of flavour and production.</title>
        <authorList>
            <person name="Hasing T."/>
            <person name="Tang H."/>
            <person name="Brym M."/>
            <person name="Khazi F."/>
            <person name="Huang T."/>
            <person name="Chambers A.H."/>
        </authorList>
    </citation>
    <scope>NUCLEOTIDE SEQUENCE [LARGE SCALE GENOMIC DNA]</scope>
    <source>
        <tissue evidence="2">Leaf</tissue>
    </source>
</reference>
<dbReference type="AlphaFoldDB" id="A0A835VL55"/>
<evidence type="ECO:0000313" key="3">
    <source>
        <dbReference type="Proteomes" id="UP000639772"/>
    </source>
</evidence>
<protein>
    <recommendedName>
        <fullName evidence="1">SET domain-containing protein</fullName>
    </recommendedName>
</protein>
<dbReference type="PANTHER" id="PTHR47420:SF3">
    <property type="entry name" value="HISTONE-LYSINE N-METHYLTRANSFERASE ASHR2"/>
    <property type="match status" value="1"/>
</dbReference>
<dbReference type="InterPro" id="IPR044238">
    <property type="entry name" value="ASHR2-like"/>
</dbReference>
<evidence type="ECO:0000259" key="1">
    <source>
        <dbReference type="PROSITE" id="PS50280"/>
    </source>
</evidence>
<dbReference type="OrthoDB" id="265717at2759"/>
<dbReference type="InterPro" id="IPR046341">
    <property type="entry name" value="SET_dom_sf"/>
</dbReference>
<dbReference type="EMBL" id="JADCNM010000001">
    <property type="protein sequence ID" value="KAG0503002.1"/>
    <property type="molecule type" value="Genomic_DNA"/>
</dbReference>
<evidence type="ECO:0000313" key="2">
    <source>
        <dbReference type="EMBL" id="KAG0503002.1"/>
    </source>
</evidence>
<sequence length="377" mass="41346">MAAPISPSETLVMPVNIPNRGRALVAIRDIRAGEILLSDSPLLLYPAAFSSSPASSFCSLCFRSLLSVRIPCPSCPSSAFCSVRCLSTALCSSHGPSICRALAALPPVHDPELRAQCYFLLAAYALSLTSPDNFYLLLSLDGGDAASAHPEAIALHALIAPVTGFSLEVTTSLIAKDKRNAFGLMEPFRLEDGGERRVRAYGIYPSASFFNHDCLPNACRFDYLDRDGDDNSKITVRAIFDIPKGREVCLSYFPVNWGYKERQERLMEDYGFQCNCDRCEVEKNWKDEEEEGMDDDNDEVGEMEDSEENENVDFPHAYFFVRYVCDQEDCGGTIAPLPPSPKGTLSDVMECNVCGQLKKGEGFGGHGSNSEFGAMID</sequence>
<dbReference type="CDD" id="cd20071">
    <property type="entry name" value="SET_SMYD"/>
    <property type="match status" value="1"/>
</dbReference>
<proteinExistence type="predicted"/>
<dbReference type="PANTHER" id="PTHR47420">
    <property type="entry name" value="HISTONE-LYSINE N-METHYLTRANSFERASE ASHR2"/>
    <property type="match status" value="1"/>
</dbReference>
<accession>A0A835VL55</accession>
<organism evidence="2 3">
    <name type="scientific">Vanilla planifolia</name>
    <name type="common">Vanilla</name>
    <dbReference type="NCBI Taxonomy" id="51239"/>
    <lineage>
        <taxon>Eukaryota</taxon>
        <taxon>Viridiplantae</taxon>
        <taxon>Streptophyta</taxon>
        <taxon>Embryophyta</taxon>
        <taxon>Tracheophyta</taxon>
        <taxon>Spermatophyta</taxon>
        <taxon>Magnoliopsida</taxon>
        <taxon>Liliopsida</taxon>
        <taxon>Asparagales</taxon>
        <taxon>Orchidaceae</taxon>
        <taxon>Vanilloideae</taxon>
        <taxon>Vanilleae</taxon>
        <taxon>Vanilla</taxon>
    </lineage>
</organism>